<keyword evidence="1" id="KW-0812">Transmembrane</keyword>
<keyword evidence="1" id="KW-0472">Membrane</keyword>
<gene>
    <name evidence="2" type="ORF">COX41_07335</name>
</gene>
<organism evidence="2 3">
    <name type="scientific">Candidatus Sherwoodlollariibacterium unditelluris</name>
    <dbReference type="NCBI Taxonomy" id="1974757"/>
    <lineage>
        <taxon>Bacteria</taxon>
        <taxon>Pseudomonadati</taxon>
        <taxon>Candidatus Omnitrophota</taxon>
        <taxon>Candidatus Sherwoodlollariibacterium</taxon>
    </lineage>
</organism>
<comment type="caution">
    <text evidence="2">The sequence shown here is derived from an EMBL/GenBank/DDBJ whole genome shotgun (WGS) entry which is preliminary data.</text>
</comment>
<reference evidence="2 3" key="1">
    <citation type="submission" date="2017-09" db="EMBL/GenBank/DDBJ databases">
        <title>Depth-based differentiation of microbial function through sediment-hosted aquifers and enrichment of novel symbionts in the deep terrestrial subsurface.</title>
        <authorList>
            <person name="Probst A.J."/>
            <person name="Ladd B."/>
            <person name="Jarett J.K."/>
            <person name="Geller-Mcgrath D.E."/>
            <person name="Sieber C.M."/>
            <person name="Emerson J.B."/>
            <person name="Anantharaman K."/>
            <person name="Thomas B.C."/>
            <person name="Malmstrom R."/>
            <person name="Stieglmeier M."/>
            <person name="Klingl A."/>
            <person name="Woyke T."/>
            <person name="Ryan C.M."/>
            <person name="Banfield J.F."/>
        </authorList>
    </citation>
    <scope>NUCLEOTIDE SEQUENCE [LARGE SCALE GENOMIC DNA]</scope>
    <source>
        <strain evidence="2">CG23_combo_of_CG06-09_8_20_14_all_41_10</strain>
    </source>
</reference>
<feature type="transmembrane region" description="Helical" evidence="1">
    <location>
        <begin position="257"/>
        <end position="277"/>
    </location>
</feature>
<dbReference type="AlphaFoldDB" id="A0A2G9YHA7"/>
<evidence type="ECO:0008006" key="4">
    <source>
        <dbReference type="Google" id="ProtNLM"/>
    </source>
</evidence>
<name>A0A2G9YHA7_9BACT</name>
<keyword evidence="1" id="KW-1133">Transmembrane helix</keyword>
<dbReference type="InterPro" id="IPR016024">
    <property type="entry name" value="ARM-type_fold"/>
</dbReference>
<evidence type="ECO:0000256" key="1">
    <source>
        <dbReference type="SAM" id="Phobius"/>
    </source>
</evidence>
<proteinExistence type="predicted"/>
<dbReference type="InterPro" id="IPR004155">
    <property type="entry name" value="PBS_lyase_HEAT"/>
</dbReference>
<dbReference type="Proteomes" id="UP000231292">
    <property type="component" value="Unassembled WGS sequence"/>
</dbReference>
<feature type="transmembrane region" description="Helical" evidence="1">
    <location>
        <begin position="231"/>
        <end position="251"/>
    </location>
</feature>
<dbReference type="SUPFAM" id="SSF48371">
    <property type="entry name" value="ARM repeat"/>
    <property type="match status" value="1"/>
</dbReference>
<dbReference type="PANTHER" id="PTHR12697">
    <property type="entry name" value="PBS LYASE HEAT-LIKE PROTEIN"/>
    <property type="match status" value="1"/>
</dbReference>
<dbReference type="InterPro" id="IPR011989">
    <property type="entry name" value="ARM-like"/>
</dbReference>
<dbReference type="Pfam" id="PF13646">
    <property type="entry name" value="HEAT_2"/>
    <property type="match status" value="1"/>
</dbReference>
<dbReference type="PANTHER" id="PTHR12697:SF5">
    <property type="entry name" value="DEOXYHYPUSINE HYDROXYLASE"/>
    <property type="match status" value="1"/>
</dbReference>
<evidence type="ECO:0000313" key="2">
    <source>
        <dbReference type="EMBL" id="PIP18606.1"/>
    </source>
</evidence>
<sequence length="998" mass="111376">MVRFYYKSTGPIKRADGSALGEHSSVSWAGAEGDALRSLKVQAASFLRKKGAVSPKVIEILNPLSQYANTNLYPDYLKDEINRQEKQGIKFVVARLSGALATSYFGGTTYLSGSLFNPDHPVPSGLLYMYVRHEAEKHSGLDKEAKAVGREVDAWNSLPKEERVEVKKWADWYVSDITRRGLDSENNIIKEEFFALAEKVKSQLDSFVYVRHFVIAHYGEIQLGKNKEKRLWIYSISALVIFLVCLCAVLFLDVSIYKASGTFLSIAAIYYSFSYWLTGHKLRFYAQGGSVGDKRDCSLSSLAADLHRPKDSSNPSAEAQLKKDSFQAGFIYIGWIERVFRKLLSVLGLMRNGKQANKQNEYQHASQEYIQSSHYQSPSLLRNVPTIKAAIKISSPTTNKLKRNGVAEINCPTTKAVKVNLPTSYSAFASSLRWVLSNFIPILKQNLAQIISIVKTNLAAKSIFKRLFNWFVISLGLSTTVLNTGCVNPNAIPFERDPVFKQLLCTLYIMREEDREKGLVAYLVDHSYLNDELLIESPDYLKELWINQEELLYAYRELLNVNKFRASFYAARVFAALDDPAGIPILIKGFEAKYNVYTFIPQGGDFSEETQNEIREYVKTQSAFALAQLGNPIAISHLKYMLSGEPKSSSAARAYAAYSLSMFEDQEILDALIKFSDDPDKAVRLECLRGLLNFNDPKLFDIFVKALDDKDAAAVDIAVAGLAASADKRAVPYLAKIIEEAKFAQTKIIALTALYQVEAEEVLPIVIKESGNPDSEIKRSALSILAQIDKPESKKVLIEALSDPEPLVRAIAASGLVTIKNDGTEISNLIIELLKKEKDNNTRLVYIGILGKAGQPIAKEELRNIILSDNLEEAQAAVLSLGESADIDAARQIVNMIDDPREEMRQAALVALRNKIGDNSVIFYKVTQRLDDVSPKVSFVAAIVLSGQINNHPELRKPLQPDCLCCGGYKRKRHPPCLEQESLAGGFLQHKFSCRRHS</sequence>
<dbReference type="EMBL" id="PCRK01000187">
    <property type="protein sequence ID" value="PIP18606.1"/>
    <property type="molecule type" value="Genomic_DNA"/>
</dbReference>
<dbReference type="SMART" id="SM00567">
    <property type="entry name" value="EZ_HEAT"/>
    <property type="match status" value="6"/>
</dbReference>
<dbReference type="Pfam" id="PF03130">
    <property type="entry name" value="HEAT_PBS"/>
    <property type="match status" value="1"/>
</dbReference>
<dbReference type="Gene3D" id="1.25.10.10">
    <property type="entry name" value="Leucine-rich Repeat Variant"/>
    <property type="match status" value="2"/>
</dbReference>
<dbReference type="GO" id="GO:0016491">
    <property type="term" value="F:oxidoreductase activity"/>
    <property type="evidence" value="ECO:0007669"/>
    <property type="project" value="TreeGrafter"/>
</dbReference>
<accession>A0A2G9YHA7</accession>
<protein>
    <recommendedName>
        <fullName evidence="4">HEAT repeat domain-containing protein</fullName>
    </recommendedName>
</protein>
<evidence type="ECO:0000313" key="3">
    <source>
        <dbReference type="Proteomes" id="UP000231292"/>
    </source>
</evidence>